<comment type="caution">
    <text evidence="4">The sequence shown here is derived from an EMBL/GenBank/DDBJ whole genome shotgun (WGS) entry which is preliminary data.</text>
</comment>
<sequence>MAEVNNERTSPMAKTWFITGTSSGFGRLLTERLLVRGDRVAATVRRPQALADLKAHHSDHLWIASLQMTDSDAIKATIGKAFDDLGHIDVIVSNAGYGLFGAAEELDDNQIRDLIDTNLVGSIQVIRAALPHLRKQHGGRILQVSSEGGQMAYPGFSLYHATKWGIEGFVESVRQEVASFGIGLTLVEPGPTQTNFGASLISSQSEEIYANTPVGDLRKAFAEGSFDVKGDPHKMVEAMIASVEQNPAPRRLTFGAAAYASIRSALQGRLTELENQKDAALAMDIDP</sequence>
<keyword evidence="2" id="KW-0560">Oxidoreductase</keyword>
<protein>
    <submittedName>
        <fullName evidence="4">NADP-dependent 3-hydroxy acid dehydrogenase YdfG</fullName>
    </submittedName>
</protein>
<dbReference type="SUPFAM" id="SSF51735">
    <property type="entry name" value="NAD(P)-binding Rossmann-fold domains"/>
    <property type="match status" value="1"/>
</dbReference>
<dbReference type="Pfam" id="PF00106">
    <property type="entry name" value="adh_short"/>
    <property type="match status" value="1"/>
</dbReference>
<dbReference type="PANTHER" id="PTHR43976">
    <property type="entry name" value="SHORT CHAIN DEHYDROGENASE"/>
    <property type="match status" value="1"/>
</dbReference>
<comment type="similarity">
    <text evidence="1 3">Belongs to the short-chain dehydrogenases/reductases (SDR) family.</text>
</comment>
<dbReference type="InterPro" id="IPR051911">
    <property type="entry name" value="SDR_oxidoreductase"/>
</dbReference>
<dbReference type="GO" id="GO:0016491">
    <property type="term" value="F:oxidoreductase activity"/>
    <property type="evidence" value="ECO:0007669"/>
    <property type="project" value="UniProtKB-KW"/>
</dbReference>
<organism evidence="4 5">
    <name type="scientific">Rhizobium loti</name>
    <name type="common">Mesorhizobium loti</name>
    <dbReference type="NCBI Taxonomy" id="381"/>
    <lineage>
        <taxon>Bacteria</taxon>
        <taxon>Pseudomonadati</taxon>
        <taxon>Pseudomonadota</taxon>
        <taxon>Alphaproteobacteria</taxon>
        <taxon>Hyphomicrobiales</taxon>
        <taxon>Phyllobacteriaceae</taxon>
        <taxon>Mesorhizobium</taxon>
    </lineage>
</organism>
<evidence type="ECO:0000313" key="4">
    <source>
        <dbReference type="EMBL" id="PWJ94419.1"/>
    </source>
</evidence>
<reference evidence="4 5" key="1">
    <citation type="submission" date="2018-05" db="EMBL/GenBank/DDBJ databases">
        <title>Genomic Encyclopedia of Type Strains, Phase IV (KMG-IV): sequencing the most valuable type-strain genomes for metagenomic binning, comparative biology and taxonomic classification.</title>
        <authorList>
            <person name="Goeker M."/>
        </authorList>
    </citation>
    <scope>NUCLEOTIDE SEQUENCE [LARGE SCALE GENOMIC DNA]</scope>
    <source>
        <strain evidence="4 5">DSM 2626</strain>
    </source>
</reference>
<name>A0A8E2WK17_RHILI</name>
<evidence type="ECO:0000256" key="1">
    <source>
        <dbReference type="ARBA" id="ARBA00006484"/>
    </source>
</evidence>
<proteinExistence type="inferred from homology"/>
<accession>A0A8E2WK17</accession>
<dbReference type="NCBIfam" id="NF005065">
    <property type="entry name" value="PRK06482.1"/>
    <property type="match status" value="1"/>
</dbReference>
<dbReference type="PANTHER" id="PTHR43976:SF16">
    <property type="entry name" value="SHORT-CHAIN DEHYDROGENASE_REDUCTASE FAMILY PROTEIN"/>
    <property type="match status" value="1"/>
</dbReference>
<evidence type="ECO:0000313" key="5">
    <source>
        <dbReference type="Proteomes" id="UP000245631"/>
    </source>
</evidence>
<dbReference type="InterPro" id="IPR036291">
    <property type="entry name" value="NAD(P)-bd_dom_sf"/>
</dbReference>
<dbReference type="AlphaFoldDB" id="A0A8E2WK17"/>
<evidence type="ECO:0000256" key="2">
    <source>
        <dbReference type="ARBA" id="ARBA00023002"/>
    </source>
</evidence>
<dbReference type="PRINTS" id="PR00080">
    <property type="entry name" value="SDRFAMILY"/>
</dbReference>
<evidence type="ECO:0000256" key="3">
    <source>
        <dbReference type="RuleBase" id="RU000363"/>
    </source>
</evidence>
<dbReference type="Proteomes" id="UP000245631">
    <property type="component" value="Unassembled WGS sequence"/>
</dbReference>
<dbReference type="CDD" id="cd05374">
    <property type="entry name" value="17beta-HSD-like_SDR_c"/>
    <property type="match status" value="1"/>
</dbReference>
<dbReference type="Gene3D" id="3.40.50.720">
    <property type="entry name" value="NAD(P)-binding Rossmann-like Domain"/>
    <property type="match status" value="1"/>
</dbReference>
<dbReference type="PRINTS" id="PR00081">
    <property type="entry name" value="GDHRDH"/>
</dbReference>
<gene>
    <name evidence="4" type="ORF">C8D77_1011104</name>
</gene>
<dbReference type="EMBL" id="QGGH01000001">
    <property type="protein sequence ID" value="PWJ94419.1"/>
    <property type="molecule type" value="Genomic_DNA"/>
</dbReference>
<dbReference type="InterPro" id="IPR002347">
    <property type="entry name" value="SDR_fam"/>
</dbReference>